<protein>
    <recommendedName>
        <fullName evidence="7 8">Small ribosomal subunit protein uS3</fullName>
    </recommendedName>
</protein>
<dbReference type="GO" id="GO:0003729">
    <property type="term" value="F:mRNA binding"/>
    <property type="evidence" value="ECO:0007669"/>
    <property type="project" value="UniProtKB-UniRule"/>
</dbReference>
<dbReference type="InterPro" id="IPR018280">
    <property type="entry name" value="Ribosomal_uS3_CS"/>
</dbReference>
<dbReference type="GO" id="GO:0003735">
    <property type="term" value="F:structural constituent of ribosome"/>
    <property type="evidence" value="ECO:0007669"/>
    <property type="project" value="InterPro"/>
</dbReference>
<dbReference type="InterPro" id="IPR004087">
    <property type="entry name" value="KH_dom"/>
</dbReference>
<dbReference type="RefSeq" id="WP_125030240.1">
    <property type="nucleotide sequence ID" value="NZ_JAPXVP010000001.1"/>
</dbReference>
<feature type="region of interest" description="Disordered" evidence="10">
    <location>
        <begin position="217"/>
        <end position="237"/>
    </location>
</feature>
<dbReference type="FunFam" id="3.30.1140.32:FF:000007">
    <property type="entry name" value="30S ribosomal protein S3"/>
    <property type="match status" value="1"/>
</dbReference>
<dbReference type="PROSITE" id="PS50823">
    <property type="entry name" value="KH_TYPE_2"/>
    <property type="match status" value="1"/>
</dbReference>
<comment type="function">
    <text evidence="6 8">Binds the lower part of the 30S subunit head. Binds mRNA in the 70S ribosome, positioning it for translation.</text>
</comment>
<dbReference type="Pfam" id="PF00189">
    <property type="entry name" value="Ribosomal_S3_C"/>
    <property type="match status" value="1"/>
</dbReference>
<dbReference type="PROSITE" id="PS00548">
    <property type="entry name" value="RIBOSOMAL_S3"/>
    <property type="match status" value="1"/>
</dbReference>
<dbReference type="Pfam" id="PF07650">
    <property type="entry name" value="KH_2"/>
    <property type="match status" value="1"/>
</dbReference>
<accession>A0A425Y342</accession>
<dbReference type="GO" id="GO:0022627">
    <property type="term" value="C:cytosolic small ribosomal subunit"/>
    <property type="evidence" value="ECO:0007669"/>
    <property type="project" value="TreeGrafter"/>
</dbReference>
<proteinExistence type="inferred from homology"/>
<evidence type="ECO:0000256" key="5">
    <source>
        <dbReference type="ARBA" id="ARBA00023274"/>
    </source>
</evidence>
<evidence type="ECO:0000256" key="3">
    <source>
        <dbReference type="ARBA" id="ARBA00022884"/>
    </source>
</evidence>
<evidence type="ECO:0000256" key="4">
    <source>
        <dbReference type="ARBA" id="ARBA00022980"/>
    </source>
</evidence>
<evidence type="ECO:0000256" key="7">
    <source>
        <dbReference type="ARBA" id="ARBA00035257"/>
    </source>
</evidence>
<dbReference type="InterPro" id="IPR036419">
    <property type="entry name" value="Ribosomal_S3_C_sf"/>
</dbReference>
<keyword evidence="13" id="KW-1185">Reference proteome</keyword>
<dbReference type="PANTHER" id="PTHR11760">
    <property type="entry name" value="30S/40S RIBOSOMAL PROTEIN S3"/>
    <property type="match status" value="1"/>
</dbReference>
<dbReference type="SUPFAM" id="SSF54814">
    <property type="entry name" value="Prokaryotic type KH domain (KH-domain type II)"/>
    <property type="match status" value="1"/>
</dbReference>
<dbReference type="InterPro" id="IPR005704">
    <property type="entry name" value="Ribosomal_uS3_bac-typ"/>
</dbReference>
<name>A0A425Y342_9BACT</name>
<comment type="caution">
    <text evidence="12">The sequence shown here is derived from an EMBL/GenBank/DDBJ whole genome shotgun (WGS) entry which is preliminary data.</text>
</comment>
<feature type="domain" description="KH type-2" evidence="11">
    <location>
        <begin position="38"/>
        <end position="106"/>
    </location>
</feature>
<keyword evidence="2 8" id="KW-0699">rRNA-binding</keyword>
<dbReference type="HAMAP" id="MF_01309_B">
    <property type="entry name" value="Ribosomal_uS3_B"/>
    <property type="match status" value="1"/>
</dbReference>
<keyword evidence="3 8" id="KW-0694">RNA-binding</keyword>
<dbReference type="NCBIfam" id="TIGR01009">
    <property type="entry name" value="rpsC_bact"/>
    <property type="match status" value="1"/>
</dbReference>
<dbReference type="InterPro" id="IPR057258">
    <property type="entry name" value="Ribosomal_uS3"/>
</dbReference>
<dbReference type="OrthoDB" id="9806396at2"/>
<dbReference type="CDD" id="cd02412">
    <property type="entry name" value="KH-II_30S_S3"/>
    <property type="match status" value="1"/>
</dbReference>
<dbReference type="SUPFAM" id="SSF54821">
    <property type="entry name" value="Ribosomal protein S3 C-terminal domain"/>
    <property type="match status" value="1"/>
</dbReference>
<dbReference type="Gene3D" id="3.30.1140.32">
    <property type="entry name" value="Ribosomal protein S3, C-terminal domain"/>
    <property type="match status" value="1"/>
</dbReference>
<organism evidence="12 13">
    <name type="scientific">Ancylomarina euxinus</name>
    <dbReference type="NCBI Taxonomy" id="2283627"/>
    <lineage>
        <taxon>Bacteria</taxon>
        <taxon>Pseudomonadati</taxon>
        <taxon>Bacteroidota</taxon>
        <taxon>Bacteroidia</taxon>
        <taxon>Marinilabiliales</taxon>
        <taxon>Marinifilaceae</taxon>
        <taxon>Ancylomarina</taxon>
    </lineage>
</organism>
<gene>
    <name evidence="8" type="primary">rpsC</name>
    <name evidence="12" type="ORF">DWB61_07310</name>
</gene>
<comment type="similarity">
    <text evidence="1 8 9">Belongs to the universal ribosomal protein uS3 family.</text>
</comment>
<dbReference type="AlphaFoldDB" id="A0A425Y342"/>
<evidence type="ECO:0000313" key="12">
    <source>
        <dbReference type="EMBL" id="RRG22613.1"/>
    </source>
</evidence>
<dbReference type="GO" id="GO:0019843">
    <property type="term" value="F:rRNA binding"/>
    <property type="evidence" value="ECO:0007669"/>
    <property type="project" value="UniProtKB-UniRule"/>
</dbReference>
<evidence type="ECO:0000256" key="2">
    <source>
        <dbReference type="ARBA" id="ARBA00022730"/>
    </source>
</evidence>
<dbReference type="Proteomes" id="UP000285794">
    <property type="component" value="Unassembled WGS sequence"/>
</dbReference>
<keyword evidence="4 8" id="KW-0689">Ribosomal protein</keyword>
<evidence type="ECO:0000256" key="8">
    <source>
        <dbReference type="HAMAP-Rule" id="MF_01309"/>
    </source>
</evidence>
<dbReference type="FunFam" id="3.30.300.20:FF:000001">
    <property type="entry name" value="30S ribosomal protein S3"/>
    <property type="match status" value="1"/>
</dbReference>
<evidence type="ECO:0000256" key="10">
    <source>
        <dbReference type="SAM" id="MobiDB-lite"/>
    </source>
</evidence>
<evidence type="ECO:0000256" key="1">
    <source>
        <dbReference type="ARBA" id="ARBA00010761"/>
    </source>
</evidence>
<dbReference type="InterPro" id="IPR009019">
    <property type="entry name" value="KH_sf_prok-type"/>
</dbReference>
<dbReference type="InterPro" id="IPR001351">
    <property type="entry name" value="Ribosomal_uS3_C"/>
</dbReference>
<dbReference type="GO" id="GO:0006412">
    <property type="term" value="P:translation"/>
    <property type="evidence" value="ECO:0007669"/>
    <property type="project" value="UniProtKB-UniRule"/>
</dbReference>
<dbReference type="InterPro" id="IPR004044">
    <property type="entry name" value="KH_dom_type_2"/>
</dbReference>
<evidence type="ECO:0000313" key="13">
    <source>
        <dbReference type="Proteomes" id="UP000285794"/>
    </source>
</evidence>
<dbReference type="EMBL" id="QQWG01000005">
    <property type="protein sequence ID" value="RRG22613.1"/>
    <property type="molecule type" value="Genomic_DNA"/>
</dbReference>
<dbReference type="PANTHER" id="PTHR11760:SF19">
    <property type="entry name" value="SMALL RIBOSOMAL SUBUNIT PROTEIN US3C"/>
    <property type="match status" value="1"/>
</dbReference>
<dbReference type="Gene3D" id="3.30.300.20">
    <property type="match status" value="1"/>
</dbReference>
<reference evidence="12 13" key="1">
    <citation type="submission" date="2018-07" db="EMBL/GenBank/DDBJ databases">
        <title>Draft genome sequence of Ancylomarina sp. M1P.</title>
        <authorList>
            <person name="Yadav S."/>
            <person name="Villanueva L."/>
            <person name="Damste J.S.S."/>
        </authorList>
    </citation>
    <scope>NUCLEOTIDE SEQUENCE [LARGE SCALE GENOMIC DNA]</scope>
    <source>
        <strain evidence="12 13">M1P</strain>
    </source>
</reference>
<dbReference type="SMART" id="SM00322">
    <property type="entry name" value="KH"/>
    <property type="match status" value="1"/>
</dbReference>
<evidence type="ECO:0000259" key="11">
    <source>
        <dbReference type="PROSITE" id="PS50823"/>
    </source>
</evidence>
<evidence type="ECO:0000256" key="6">
    <source>
        <dbReference type="ARBA" id="ARBA00024998"/>
    </source>
</evidence>
<sequence>MGQKVNPIGNRLGIIRGWDSNWFGGKNYGEKLVEDTKIRKYLNVRLAKASISKIIIERTLKLITITINTARPGIIIGKGGQEVDKLKEELKKITDKEVQINIFEIKRPELDAVIVANNIARQIEGRIAYRRATKMAIASTMRMGAEGIKIQISGRLNGAEMARSEMYKEGRTPLHTLRANIDYCLAEALTTYGLLGIKVWICKGEIYGKPDLTPNAGLRDARAPKGGKPGFNRRKKK</sequence>
<keyword evidence="5 8" id="KW-0687">Ribonucleoprotein</keyword>
<evidence type="ECO:0000256" key="9">
    <source>
        <dbReference type="RuleBase" id="RU003624"/>
    </source>
</evidence>
<comment type="subunit">
    <text evidence="8">Part of the 30S ribosomal subunit. Forms a tight complex with proteins S10 and S14.</text>
</comment>
<dbReference type="InterPro" id="IPR015946">
    <property type="entry name" value="KH_dom-like_a/b"/>
</dbReference>